<evidence type="ECO:0000313" key="3">
    <source>
        <dbReference type="EMBL" id="SMP80101.1"/>
    </source>
</evidence>
<protein>
    <recommendedName>
        <fullName evidence="5">TM2 domain-containing protein</fullName>
    </recommendedName>
</protein>
<feature type="region of interest" description="Disordered" evidence="1">
    <location>
        <begin position="81"/>
        <end position="132"/>
    </location>
</feature>
<dbReference type="Proteomes" id="UP001158049">
    <property type="component" value="Unassembled WGS sequence"/>
</dbReference>
<feature type="compositionally biased region" description="Basic and acidic residues" evidence="1">
    <location>
        <begin position="96"/>
        <end position="111"/>
    </location>
</feature>
<proteinExistence type="predicted"/>
<comment type="caution">
    <text evidence="3">The sequence shown here is derived from an EMBL/GenBank/DDBJ whole genome shotgun (WGS) entry which is preliminary data.</text>
</comment>
<evidence type="ECO:0000256" key="1">
    <source>
        <dbReference type="SAM" id="MobiDB-lite"/>
    </source>
</evidence>
<keyword evidence="2" id="KW-1133">Transmembrane helix</keyword>
<gene>
    <name evidence="3" type="ORF">SAMN06295970_1343</name>
</gene>
<keyword evidence="2" id="KW-0812">Transmembrane</keyword>
<organism evidence="3 4">
    <name type="scientific">Noviherbaspirillum suwonense</name>
    <dbReference type="NCBI Taxonomy" id="1224511"/>
    <lineage>
        <taxon>Bacteria</taxon>
        <taxon>Pseudomonadati</taxon>
        <taxon>Pseudomonadota</taxon>
        <taxon>Betaproteobacteria</taxon>
        <taxon>Burkholderiales</taxon>
        <taxon>Oxalobacteraceae</taxon>
        <taxon>Noviherbaspirillum</taxon>
    </lineage>
</organism>
<evidence type="ECO:0008006" key="5">
    <source>
        <dbReference type="Google" id="ProtNLM"/>
    </source>
</evidence>
<sequence>MRAILIALLIAGNAAGGWYFTGGRVAMGLGIVAASWIVFVIIDALVLKSSYATEETVVEPILPSEAPAERIVFANLEEQASAAGTTDRSHAASFPDIRDEDAATAEHHVTPAKDPVTGIPAKEKPDTQQCLF</sequence>
<reference evidence="3 4" key="1">
    <citation type="submission" date="2017-05" db="EMBL/GenBank/DDBJ databases">
        <authorList>
            <person name="Varghese N."/>
            <person name="Submissions S."/>
        </authorList>
    </citation>
    <scope>NUCLEOTIDE SEQUENCE [LARGE SCALE GENOMIC DNA]</scope>
    <source>
        <strain evidence="3 4">DSM 26001</strain>
    </source>
</reference>
<keyword evidence="4" id="KW-1185">Reference proteome</keyword>
<accession>A0ABY1QU34</accession>
<name>A0ABY1QU34_9BURK</name>
<feature type="transmembrane region" description="Helical" evidence="2">
    <location>
        <begin position="26"/>
        <end position="47"/>
    </location>
</feature>
<keyword evidence="2" id="KW-0472">Membrane</keyword>
<dbReference type="RefSeq" id="WP_283445394.1">
    <property type="nucleotide sequence ID" value="NZ_FXUL01000034.1"/>
</dbReference>
<evidence type="ECO:0000256" key="2">
    <source>
        <dbReference type="SAM" id="Phobius"/>
    </source>
</evidence>
<dbReference type="EMBL" id="FXUL01000034">
    <property type="protein sequence ID" value="SMP80101.1"/>
    <property type="molecule type" value="Genomic_DNA"/>
</dbReference>
<evidence type="ECO:0000313" key="4">
    <source>
        <dbReference type="Proteomes" id="UP001158049"/>
    </source>
</evidence>